<evidence type="ECO:0000259" key="8">
    <source>
        <dbReference type="Pfam" id="PF03946"/>
    </source>
</evidence>
<dbReference type="InterPro" id="IPR036796">
    <property type="entry name" value="Ribosomal_uL11_N_sf"/>
</dbReference>
<dbReference type="Gene3D" id="1.10.10.250">
    <property type="entry name" value="Ribosomal protein L11, C-terminal domain"/>
    <property type="match status" value="1"/>
</dbReference>
<dbReference type="InterPro" id="IPR020784">
    <property type="entry name" value="Ribosomal_uL11_N"/>
</dbReference>
<dbReference type="CDD" id="cd00349">
    <property type="entry name" value="Ribosomal_L11"/>
    <property type="match status" value="1"/>
</dbReference>
<dbReference type="GO" id="GO:0003735">
    <property type="term" value="F:structural constituent of ribosome"/>
    <property type="evidence" value="ECO:0007669"/>
    <property type="project" value="InterPro"/>
</dbReference>
<dbReference type="InterPro" id="IPR036769">
    <property type="entry name" value="Ribosomal_uL11_C_sf"/>
</dbReference>
<dbReference type="Proteomes" id="UP000325004">
    <property type="component" value="Chromosome"/>
</dbReference>
<dbReference type="RefSeq" id="WP_148971483.1">
    <property type="nucleotide sequence ID" value="NZ_CP043316.1"/>
</dbReference>
<dbReference type="InterPro" id="IPR000911">
    <property type="entry name" value="Ribosomal_uL11"/>
</dbReference>
<evidence type="ECO:0000256" key="4">
    <source>
        <dbReference type="ARBA" id="ARBA00023274"/>
    </source>
</evidence>
<evidence type="ECO:0000256" key="6">
    <source>
        <dbReference type="RuleBase" id="RU003978"/>
    </source>
</evidence>
<dbReference type="Pfam" id="PF03946">
    <property type="entry name" value="Ribosomal_L11_N"/>
    <property type="match status" value="1"/>
</dbReference>
<evidence type="ECO:0000256" key="3">
    <source>
        <dbReference type="ARBA" id="ARBA00022980"/>
    </source>
</evidence>
<evidence type="ECO:0000256" key="5">
    <source>
        <dbReference type="HAMAP-Rule" id="MF_00736"/>
    </source>
</evidence>
<evidence type="ECO:0000313" key="9">
    <source>
        <dbReference type="EMBL" id="QEK38367.1"/>
    </source>
</evidence>
<feature type="domain" description="Large ribosomal subunit protein uL11 N-terminal" evidence="8">
    <location>
        <begin position="40"/>
        <end position="96"/>
    </location>
</feature>
<keyword evidence="10" id="KW-1185">Reference proteome</keyword>
<comment type="PTM">
    <text evidence="5">One or more lysine residues are methylated.</text>
</comment>
<dbReference type="GO" id="GO:0006412">
    <property type="term" value="P:translation"/>
    <property type="evidence" value="ECO:0007669"/>
    <property type="project" value="UniProtKB-UniRule"/>
</dbReference>
<name>A0A5C0UF74_9PROT</name>
<evidence type="ECO:0000256" key="2">
    <source>
        <dbReference type="ARBA" id="ARBA00022481"/>
    </source>
</evidence>
<reference evidence="9 10" key="1">
    <citation type="submission" date="2019-08" db="EMBL/GenBank/DDBJ databases">
        <title>Highly reduced genomes of protist endosymbionts show evolutionary convergence.</title>
        <authorList>
            <person name="George E."/>
            <person name="Husnik F."/>
            <person name="Tashyreva D."/>
            <person name="Prokopchuk G."/>
            <person name="Horak A."/>
            <person name="Kwong W.K."/>
            <person name="Lukes J."/>
            <person name="Keeling P.J."/>
        </authorList>
    </citation>
    <scope>NUCLEOTIDE SEQUENCE [LARGE SCALE GENOMIC DNA]</scope>
    <source>
        <strain evidence="9">1604LC</strain>
    </source>
</reference>
<keyword evidence="5" id="KW-0699">rRNA-binding</keyword>
<protein>
    <recommendedName>
        <fullName evidence="5">Large ribosomal subunit protein uL11</fullName>
    </recommendedName>
</protein>
<dbReference type="OrthoDB" id="9802408at2"/>
<comment type="similarity">
    <text evidence="1 5 6">Belongs to the universal ribosomal protein uL11 family.</text>
</comment>
<dbReference type="AlphaFoldDB" id="A0A5C0UF74"/>
<dbReference type="Pfam" id="PF00298">
    <property type="entry name" value="Ribosomal_L11"/>
    <property type="match status" value="1"/>
</dbReference>
<keyword evidence="4 5" id="KW-0687">Ribonucleoprotein</keyword>
<dbReference type="SUPFAM" id="SSF54747">
    <property type="entry name" value="Ribosomal L11/L12e N-terminal domain"/>
    <property type="match status" value="1"/>
</dbReference>
<keyword evidence="2 5" id="KW-0488">Methylation</keyword>
<dbReference type="EMBL" id="CP043316">
    <property type="protein sequence ID" value="QEK38367.1"/>
    <property type="molecule type" value="Genomic_DNA"/>
</dbReference>
<evidence type="ECO:0000259" key="7">
    <source>
        <dbReference type="Pfam" id="PF00298"/>
    </source>
</evidence>
<keyword evidence="3 5" id="KW-0689">Ribosomal protein</keyword>
<keyword evidence="5" id="KW-0694">RNA-binding</keyword>
<accession>A0A5C0UF74</accession>
<feature type="domain" description="Large ribosomal subunit protein uL11 C-terminal" evidence="7">
    <location>
        <begin position="108"/>
        <end position="173"/>
    </location>
</feature>
<gene>
    <name evidence="5" type="primary">rplK</name>
    <name evidence="9" type="ORF">FZC34_00305</name>
</gene>
<dbReference type="PANTHER" id="PTHR11661:SF1">
    <property type="entry name" value="LARGE RIBOSOMAL SUBUNIT PROTEIN UL11M"/>
    <property type="match status" value="1"/>
</dbReference>
<evidence type="ECO:0000313" key="10">
    <source>
        <dbReference type="Proteomes" id="UP000325004"/>
    </source>
</evidence>
<dbReference type="PANTHER" id="PTHR11661">
    <property type="entry name" value="60S RIBOSOMAL PROTEIN L12"/>
    <property type="match status" value="1"/>
</dbReference>
<sequence length="175" mass="18912">MSVNDIIAEKIANNADYLKDILKSKKDSILKLNKKPKARVRLHLEGGKASPAPPVGPALSQHKVKNLMQFCKDFNAATKDSPAGIKFPVDVFIFDNGEVAFDVLKMTVSDLIKQKAGISKGSDRAGRDKPVGSITCKDLVEIAEFKFNDLNALSIEAATKIIAGSARSMNVTVVE</sequence>
<dbReference type="SUPFAM" id="SSF46906">
    <property type="entry name" value="Ribosomal protein L11, C-terminal domain"/>
    <property type="match status" value="1"/>
</dbReference>
<dbReference type="Gene3D" id="3.30.1550.10">
    <property type="entry name" value="Ribosomal protein L11/L12, N-terminal domain"/>
    <property type="match status" value="1"/>
</dbReference>
<comment type="function">
    <text evidence="5">Forms part of the ribosomal stalk which helps the ribosome interact with GTP-bound translation factors.</text>
</comment>
<dbReference type="SMART" id="SM00649">
    <property type="entry name" value="RL11"/>
    <property type="match status" value="1"/>
</dbReference>
<dbReference type="KEGG" id="cpri:FZC34_00305"/>
<organism evidence="9 10">
    <name type="scientific">Candidatus Cytomitobacter primus</name>
    <dbReference type="NCBI Taxonomy" id="2066024"/>
    <lineage>
        <taxon>Bacteria</taxon>
        <taxon>Pseudomonadati</taxon>
        <taxon>Pseudomonadota</taxon>
        <taxon>Alphaproteobacteria</taxon>
        <taxon>Holosporales</taxon>
        <taxon>Holosporaceae</taxon>
        <taxon>Candidatus Cytomitobacter</taxon>
    </lineage>
</organism>
<dbReference type="InterPro" id="IPR020783">
    <property type="entry name" value="Ribosomal_uL11_C"/>
</dbReference>
<dbReference type="GO" id="GO:0022625">
    <property type="term" value="C:cytosolic large ribosomal subunit"/>
    <property type="evidence" value="ECO:0007669"/>
    <property type="project" value="TreeGrafter"/>
</dbReference>
<evidence type="ECO:0000256" key="1">
    <source>
        <dbReference type="ARBA" id="ARBA00010537"/>
    </source>
</evidence>
<dbReference type="GO" id="GO:0070180">
    <property type="term" value="F:large ribosomal subunit rRNA binding"/>
    <property type="evidence" value="ECO:0007669"/>
    <property type="project" value="UniProtKB-UniRule"/>
</dbReference>
<comment type="subunit">
    <text evidence="5">Part of the ribosomal stalk of the 50S ribosomal subunit. Interacts with L10 and the large rRNA to form the base of the stalk. L10 forms an elongated spine to which L12 dimers bind in a sequential fashion forming a multimeric L10(L12)X complex.</text>
</comment>
<proteinExistence type="inferred from homology"/>
<dbReference type="HAMAP" id="MF_00736">
    <property type="entry name" value="Ribosomal_uL11"/>
    <property type="match status" value="1"/>
</dbReference>